<keyword evidence="2" id="KW-1185">Reference proteome</keyword>
<dbReference type="OrthoDB" id="4932058at2759"/>
<dbReference type="RefSeq" id="XP_013261209.1">
    <property type="nucleotide sequence ID" value="XM_013405755.1"/>
</dbReference>
<dbReference type="GeneID" id="25281462"/>
<sequence length="205" mass="23079">MESSCQGCGLWFHSLCDCLKNPKWCTVTSAAIKQNDPPIWVLLSQPGARENLTTTNMRVSGILDTYEKPKFFDAGWAFSQSVYKPQDQALAMNSVRVRTHEQIHTHICRRNDDMYDKFASEHIKNYNSVNLTRLDGDPELFCLAVQNGGIVPNFSSALGRFFEAHPHTCKERIGAGILQDKYKNTWACATNSSSGPLGKFCHHYS</sequence>
<accession>A0A072PES1</accession>
<protein>
    <submittedName>
        <fullName evidence="1">Uncharacterized protein</fullName>
    </submittedName>
</protein>
<comment type="caution">
    <text evidence="1">The sequence shown here is derived from an EMBL/GenBank/DDBJ whole genome shotgun (WGS) entry which is preliminary data.</text>
</comment>
<dbReference type="AlphaFoldDB" id="A0A072PES1"/>
<evidence type="ECO:0000313" key="2">
    <source>
        <dbReference type="Proteomes" id="UP000027920"/>
    </source>
</evidence>
<name>A0A072PES1_9EURO</name>
<reference evidence="1 2" key="1">
    <citation type="submission" date="2013-03" db="EMBL/GenBank/DDBJ databases">
        <title>The Genome Sequence of Exophiala aquamarina CBS 119918.</title>
        <authorList>
            <consortium name="The Broad Institute Genomics Platform"/>
            <person name="Cuomo C."/>
            <person name="de Hoog S."/>
            <person name="Gorbushina A."/>
            <person name="Walker B."/>
            <person name="Young S.K."/>
            <person name="Zeng Q."/>
            <person name="Gargeya S."/>
            <person name="Fitzgerald M."/>
            <person name="Haas B."/>
            <person name="Abouelleil A."/>
            <person name="Allen A.W."/>
            <person name="Alvarado L."/>
            <person name="Arachchi H.M."/>
            <person name="Berlin A.M."/>
            <person name="Chapman S.B."/>
            <person name="Gainer-Dewar J."/>
            <person name="Goldberg J."/>
            <person name="Griggs A."/>
            <person name="Gujja S."/>
            <person name="Hansen M."/>
            <person name="Howarth C."/>
            <person name="Imamovic A."/>
            <person name="Ireland A."/>
            <person name="Larimer J."/>
            <person name="McCowan C."/>
            <person name="Murphy C."/>
            <person name="Pearson M."/>
            <person name="Poon T.W."/>
            <person name="Priest M."/>
            <person name="Roberts A."/>
            <person name="Saif S."/>
            <person name="Shea T."/>
            <person name="Sisk P."/>
            <person name="Sykes S."/>
            <person name="Wortman J."/>
            <person name="Nusbaum C."/>
            <person name="Birren B."/>
        </authorList>
    </citation>
    <scope>NUCLEOTIDE SEQUENCE [LARGE SCALE GENOMIC DNA]</scope>
    <source>
        <strain evidence="1 2">CBS 119918</strain>
    </source>
</reference>
<dbReference type="InterPro" id="IPR036265">
    <property type="entry name" value="HIT-like_sf"/>
</dbReference>
<dbReference type="Proteomes" id="UP000027920">
    <property type="component" value="Unassembled WGS sequence"/>
</dbReference>
<dbReference type="Gene3D" id="3.30.428.30">
    <property type="entry name" value="HIT family - CDH-like"/>
    <property type="match status" value="1"/>
</dbReference>
<dbReference type="VEuPathDB" id="FungiDB:A1O9_06545"/>
<organism evidence="1 2">
    <name type="scientific">Exophiala aquamarina CBS 119918</name>
    <dbReference type="NCBI Taxonomy" id="1182545"/>
    <lineage>
        <taxon>Eukaryota</taxon>
        <taxon>Fungi</taxon>
        <taxon>Dikarya</taxon>
        <taxon>Ascomycota</taxon>
        <taxon>Pezizomycotina</taxon>
        <taxon>Eurotiomycetes</taxon>
        <taxon>Chaetothyriomycetidae</taxon>
        <taxon>Chaetothyriales</taxon>
        <taxon>Herpotrichiellaceae</taxon>
        <taxon>Exophiala</taxon>
    </lineage>
</organism>
<gene>
    <name evidence="1" type="ORF">A1O9_06545</name>
</gene>
<evidence type="ECO:0000313" key="1">
    <source>
        <dbReference type="EMBL" id="KEF58619.1"/>
    </source>
</evidence>
<dbReference type="HOGENOM" id="CLU_089710_0_0_1"/>
<proteinExistence type="predicted"/>
<dbReference type="SUPFAM" id="SSF54197">
    <property type="entry name" value="HIT-like"/>
    <property type="match status" value="1"/>
</dbReference>
<dbReference type="EMBL" id="AMGV01000004">
    <property type="protein sequence ID" value="KEF58619.1"/>
    <property type="molecule type" value="Genomic_DNA"/>
</dbReference>